<accession>A0A562J7C6</accession>
<feature type="transmembrane region" description="Helical" evidence="1">
    <location>
        <begin position="54"/>
        <end position="77"/>
    </location>
</feature>
<keyword evidence="1" id="KW-0812">Transmembrane</keyword>
<dbReference type="InterPro" id="IPR007163">
    <property type="entry name" value="VCA0040-like"/>
</dbReference>
<feature type="transmembrane region" description="Helical" evidence="1">
    <location>
        <begin position="178"/>
        <end position="205"/>
    </location>
</feature>
<feature type="transmembrane region" description="Helical" evidence="1">
    <location>
        <begin position="112"/>
        <end position="129"/>
    </location>
</feature>
<protein>
    <submittedName>
        <fullName evidence="2">Putative membrane protein</fullName>
    </submittedName>
</protein>
<keyword evidence="1" id="KW-0472">Membrane</keyword>
<sequence length="269" mass="29805">MNFIIGFLKGLAMGAGAIAPGVSGGALAVIFGLYDKLANFIAHLNKNFKENLMYFLPVGIGGIAGILVFSRVIEYLFNFYEIEVRYAFVGLMLGTLPSVVKQANRRGFKNKYLVLFLISLFLTILLTYLENNAINIIRDVQTTPLYLIIYGAIIGFGTIIPGISASIILMYIGAYEAVIGAISNINIFMLFYLGIGFGLSILLFAKLISMLFQKAYGYTYYTILGLVIGSIFSIFPGFNLTLDYALNFFILIACFYLTYSLSRYMGTDR</sequence>
<reference evidence="2 3" key="1">
    <citation type="submission" date="2019-07" db="EMBL/GenBank/DDBJ databases">
        <title>Genomic Encyclopedia of Type Strains, Phase I: the one thousand microbial genomes (KMG-I) project.</title>
        <authorList>
            <person name="Kyrpides N."/>
        </authorList>
    </citation>
    <scope>NUCLEOTIDE SEQUENCE [LARGE SCALE GENOMIC DNA]</scope>
    <source>
        <strain evidence="2 3">DSM 13558</strain>
    </source>
</reference>
<evidence type="ECO:0000313" key="3">
    <source>
        <dbReference type="Proteomes" id="UP000315343"/>
    </source>
</evidence>
<gene>
    <name evidence="2" type="ORF">LY60_02625</name>
</gene>
<comment type="caution">
    <text evidence="2">The sequence shown here is derived from an EMBL/GenBank/DDBJ whole genome shotgun (WGS) entry which is preliminary data.</text>
</comment>
<evidence type="ECO:0000313" key="2">
    <source>
        <dbReference type="EMBL" id="TWH79096.1"/>
    </source>
</evidence>
<feature type="transmembrane region" description="Helical" evidence="1">
    <location>
        <begin position="84"/>
        <end position="100"/>
    </location>
</feature>
<dbReference type="RefSeq" id="WP_170226214.1">
    <property type="nucleotide sequence ID" value="NZ_DAMBUX010000035.1"/>
</dbReference>
<keyword evidence="3" id="KW-1185">Reference proteome</keyword>
<evidence type="ECO:0000256" key="1">
    <source>
        <dbReference type="SAM" id="Phobius"/>
    </source>
</evidence>
<feature type="transmembrane region" description="Helical" evidence="1">
    <location>
        <begin position="217"/>
        <end position="238"/>
    </location>
</feature>
<feature type="transmembrane region" description="Helical" evidence="1">
    <location>
        <begin position="12"/>
        <end position="34"/>
    </location>
</feature>
<dbReference type="PANTHER" id="PTHR37308:SF1">
    <property type="entry name" value="POLYPRENYL-PHOSPHATE TRANSPORTER"/>
    <property type="match status" value="1"/>
</dbReference>
<keyword evidence="1" id="KW-1133">Transmembrane helix</keyword>
<name>A0A562J7C6_9FIRM</name>
<dbReference type="PANTHER" id="PTHR37308">
    <property type="entry name" value="INTEGRAL MEMBRANE PROTEIN"/>
    <property type="match status" value="1"/>
</dbReference>
<dbReference type="EMBL" id="VLKH01000007">
    <property type="protein sequence ID" value="TWH79096.1"/>
    <property type="molecule type" value="Genomic_DNA"/>
</dbReference>
<feature type="transmembrane region" description="Helical" evidence="1">
    <location>
        <begin position="145"/>
        <end position="172"/>
    </location>
</feature>
<dbReference type="Proteomes" id="UP000315343">
    <property type="component" value="Unassembled WGS sequence"/>
</dbReference>
<dbReference type="Pfam" id="PF04018">
    <property type="entry name" value="VCA0040-like"/>
    <property type="match status" value="1"/>
</dbReference>
<dbReference type="AlphaFoldDB" id="A0A562J7C6"/>
<proteinExistence type="predicted"/>
<feature type="transmembrane region" description="Helical" evidence="1">
    <location>
        <begin position="244"/>
        <end position="262"/>
    </location>
</feature>
<organism evidence="2 3">
    <name type="scientific">Sedimentibacter saalensis</name>
    <dbReference type="NCBI Taxonomy" id="130788"/>
    <lineage>
        <taxon>Bacteria</taxon>
        <taxon>Bacillati</taxon>
        <taxon>Bacillota</taxon>
        <taxon>Tissierellia</taxon>
        <taxon>Sedimentibacter</taxon>
    </lineage>
</organism>